<dbReference type="InterPro" id="IPR035919">
    <property type="entry name" value="EAL_sf"/>
</dbReference>
<dbReference type="Pfam" id="PF00990">
    <property type="entry name" value="GGDEF"/>
    <property type="match status" value="1"/>
</dbReference>
<dbReference type="SUPFAM" id="SSF141868">
    <property type="entry name" value="EAL domain-like"/>
    <property type="match status" value="1"/>
</dbReference>
<dbReference type="FunFam" id="3.20.20.450:FF:000001">
    <property type="entry name" value="Cyclic di-GMP phosphodiesterase yahA"/>
    <property type="match status" value="1"/>
</dbReference>
<keyword evidence="5" id="KW-0808">Transferase</keyword>
<dbReference type="Gene3D" id="3.20.20.450">
    <property type="entry name" value="EAL domain"/>
    <property type="match status" value="1"/>
</dbReference>
<name>A0A1H1PRZ9_9GAMM</name>
<dbReference type="SMART" id="SM00052">
    <property type="entry name" value="EAL"/>
    <property type="match status" value="1"/>
</dbReference>
<dbReference type="RefSeq" id="WP_172829811.1">
    <property type="nucleotide sequence ID" value="NZ_LT629736.1"/>
</dbReference>
<keyword evidence="5" id="KW-0418">Kinase</keyword>
<dbReference type="Proteomes" id="UP000243207">
    <property type="component" value="Chromosome I"/>
</dbReference>
<dbReference type="Pfam" id="PF08447">
    <property type="entry name" value="PAS_3"/>
    <property type="match status" value="1"/>
</dbReference>
<evidence type="ECO:0000259" key="8">
    <source>
        <dbReference type="PROSITE" id="PS50113"/>
    </source>
</evidence>
<dbReference type="InterPro" id="IPR029787">
    <property type="entry name" value="Nucleotide_cyclase"/>
</dbReference>
<dbReference type="SMART" id="SM00091">
    <property type="entry name" value="PAS"/>
    <property type="match status" value="3"/>
</dbReference>
<dbReference type="GO" id="GO:0071111">
    <property type="term" value="F:cyclic-guanylate-specific phosphodiesterase activity"/>
    <property type="evidence" value="ECO:0007669"/>
    <property type="project" value="UniProtKB-EC"/>
</dbReference>
<comment type="catalytic activity">
    <reaction evidence="6">
        <text>3',3'-c-di-GMP + H2O = 5'-phosphoguanylyl(3'-&gt;5')guanosine + H(+)</text>
        <dbReference type="Rhea" id="RHEA:24902"/>
        <dbReference type="ChEBI" id="CHEBI:15377"/>
        <dbReference type="ChEBI" id="CHEBI:15378"/>
        <dbReference type="ChEBI" id="CHEBI:58754"/>
        <dbReference type="ChEBI" id="CHEBI:58805"/>
        <dbReference type="EC" id="3.1.4.52"/>
    </reaction>
    <physiologicalReaction direction="left-to-right" evidence="6">
        <dbReference type="Rhea" id="RHEA:24903"/>
    </physiologicalReaction>
</comment>
<dbReference type="InterPro" id="IPR013655">
    <property type="entry name" value="PAS_fold_3"/>
</dbReference>
<dbReference type="InterPro" id="IPR043128">
    <property type="entry name" value="Rev_trsase/Diguanyl_cyclase"/>
</dbReference>
<evidence type="ECO:0000256" key="5">
    <source>
        <dbReference type="ARBA" id="ARBA00022777"/>
    </source>
</evidence>
<dbReference type="PANTHER" id="PTHR44757:SF2">
    <property type="entry name" value="BIOFILM ARCHITECTURE MAINTENANCE PROTEIN MBAA"/>
    <property type="match status" value="1"/>
</dbReference>
<dbReference type="Pfam" id="PF00563">
    <property type="entry name" value="EAL"/>
    <property type="match status" value="1"/>
</dbReference>
<dbReference type="NCBIfam" id="TIGR00229">
    <property type="entry name" value="sensory_box"/>
    <property type="match status" value="3"/>
</dbReference>
<dbReference type="GO" id="GO:0016301">
    <property type="term" value="F:kinase activity"/>
    <property type="evidence" value="ECO:0007669"/>
    <property type="project" value="UniProtKB-KW"/>
</dbReference>
<dbReference type="InterPro" id="IPR013656">
    <property type="entry name" value="PAS_4"/>
</dbReference>
<dbReference type="GO" id="GO:0071732">
    <property type="term" value="P:cellular response to nitric oxide"/>
    <property type="evidence" value="ECO:0007669"/>
    <property type="project" value="UniProtKB-ARBA"/>
</dbReference>
<dbReference type="InterPro" id="IPR001610">
    <property type="entry name" value="PAC"/>
</dbReference>
<dbReference type="FunFam" id="3.30.70.270:FF:000001">
    <property type="entry name" value="Diguanylate cyclase domain protein"/>
    <property type="match status" value="1"/>
</dbReference>
<feature type="domain" description="PAC" evidence="8">
    <location>
        <begin position="225"/>
        <end position="277"/>
    </location>
</feature>
<dbReference type="InterPro" id="IPR001633">
    <property type="entry name" value="EAL_dom"/>
</dbReference>
<dbReference type="PROSITE" id="PS50887">
    <property type="entry name" value="GGDEF"/>
    <property type="match status" value="1"/>
</dbReference>
<evidence type="ECO:0000259" key="9">
    <source>
        <dbReference type="PROSITE" id="PS50883"/>
    </source>
</evidence>
<comment type="subcellular location">
    <subcellularLocation>
        <location evidence="2">Cell inner membrane</location>
    </subcellularLocation>
</comment>
<dbReference type="InterPro" id="IPR052155">
    <property type="entry name" value="Biofilm_reg_signaling"/>
</dbReference>
<evidence type="ECO:0000256" key="2">
    <source>
        <dbReference type="ARBA" id="ARBA00004533"/>
    </source>
</evidence>
<dbReference type="EMBL" id="LT629736">
    <property type="protein sequence ID" value="SDS13930.1"/>
    <property type="molecule type" value="Genomic_DNA"/>
</dbReference>
<dbReference type="AlphaFoldDB" id="A0A1H1PRZ9"/>
<dbReference type="Gene3D" id="3.30.70.270">
    <property type="match status" value="1"/>
</dbReference>
<dbReference type="InterPro" id="IPR000160">
    <property type="entry name" value="GGDEF_dom"/>
</dbReference>
<feature type="domain" description="GGDEF" evidence="10">
    <location>
        <begin position="434"/>
        <end position="572"/>
    </location>
</feature>
<evidence type="ECO:0000256" key="3">
    <source>
        <dbReference type="ARBA" id="ARBA00012282"/>
    </source>
</evidence>
<dbReference type="SUPFAM" id="SSF55785">
    <property type="entry name" value="PYP-like sensor domain (PAS domain)"/>
    <property type="match status" value="3"/>
</dbReference>
<reference evidence="12" key="1">
    <citation type="submission" date="2016-10" db="EMBL/GenBank/DDBJ databases">
        <authorList>
            <person name="Varghese N."/>
            <person name="Submissions S."/>
        </authorList>
    </citation>
    <scope>NUCLEOTIDE SEQUENCE [LARGE SCALE GENOMIC DNA]</scope>
    <source>
        <strain evidence="12">NRRL B-51270</strain>
    </source>
</reference>
<dbReference type="PROSITE" id="PS50112">
    <property type="entry name" value="PAS"/>
    <property type="match status" value="2"/>
</dbReference>
<comment type="cofactor">
    <cofactor evidence="1">
        <name>Mg(2+)</name>
        <dbReference type="ChEBI" id="CHEBI:18420"/>
    </cofactor>
</comment>
<dbReference type="Pfam" id="PF08448">
    <property type="entry name" value="PAS_4"/>
    <property type="match status" value="1"/>
</dbReference>
<feature type="domain" description="EAL" evidence="9">
    <location>
        <begin position="581"/>
        <end position="837"/>
    </location>
</feature>
<dbReference type="InterPro" id="IPR000014">
    <property type="entry name" value="PAS"/>
</dbReference>
<dbReference type="STRING" id="487184.SAMN05216421_0976"/>
<sequence length="837" mass="93394">MVHTPGAFMADNSFYQDEAFRLLFHRLPMACMLVDHRSGRIIDLNRAFHQRFGWRPELIIGQPERDFPMWSDPQQRRRLHGGSAVGASEPLEMLLRGRDGTIKPSLVSMEYIDVGGVAARLYTVQGHAGSIGGPGLPALAQTDTALEQSQERLRLALDAAQMGIWDLDLGSGRLHASARAARLHGFPGADWEGTLAAFMEDTAPSDRRAMRKAFVAICRGGQQRYRLTYRLLRRSGEPRWLEAIATLNRNASGRPLGMVGTLVDITERRRSEQALIDSENKFASLFQGSPDPYALLNTQTHVFIEVNRSFAEVFGYRPEQIIGRTLSEIGLWSETALADRVHGVLATGESLHNETMDLCDAQRRSHICEVSSSLLTINRQRCVLFGFRDVTERKAIEAQVKHLAYHDALTDLPNRILLKDRLEQHIALYDRHQLKGALLFFDLDHFKHINDSLGHSCGDAVLQEVTRRLAGNVRREDTVARLGGDEFVVLLSGLEADDGSFADSVQTTAEKLRFVLSEPMIIEGHSLQLSTSIGVALIPDHGESPDDLLKRADIALYRVKEAGRNGVAFFEQSMQVTASKRLVVENQLRRALALGEFKVYYQPQFDSLSHRVVGAEALLRWEHPEQGLIGPASFIKVLEESGMIIEAGRWVLAEACQFFSRLRESGLVGFDNFSLSVNISPRQFRQSGFVDLVRDSIGSQDLPPGCIKLEITEGVVIENISDTVEKMQELRQLGVSFAIDDFGTGYSSLSYLKRLPLDLLKIDQSFVRDCASNGNDAEIVRAIVAIARSLKLDMIAEGVETEEQLTFLRGMACHCYQGYLFSPPLDETAFMDLLSRT</sequence>
<evidence type="ECO:0000313" key="12">
    <source>
        <dbReference type="Proteomes" id="UP000243207"/>
    </source>
</evidence>
<evidence type="ECO:0000259" key="7">
    <source>
        <dbReference type="PROSITE" id="PS50112"/>
    </source>
</evidence>
<feature type="domain" description="PAS" evidence="7">
    <location>
        <begin position="149"/>
        <end position="221"/>
    </location>
</feature>
<dbReference type="EC" id="3.1.4.52" evidence="3"/>
<dbReference type="PANTHER" id="PTHR44757">
    <property type="entry name" value="DIGUANYLATE CYCLASE DGCP"/>
    <property type="match status" value="1"/>
</dbReference>
<dbReference type="Gene3D" id="2.10.70.100">
    <property type="match status" value="1"/>
</dbReference>
<evidence type="ECO:0000313" key="11">
    <source>
        <dbReference type="EMBL" id="SDS13930.1"/>
    </source>
</evidence>
<accession>A0A1H1PRZ9</accession>
<keyword evidence="4" id="KW-0973">c-di-GMP</keyword>
<dbReference type="NCBIfam" id="TIGR00254">
    <property type="entry name" value="GGDEF"/>
    <property type="match status" value="1"/>
</dbReference>
<protein>
    <recommendedName>
        <fullName evidence="3">cyclic-guanylate-specific phosphodiesterase</fullName>
        <ecNumber evidence="3">3.1.4.52</ecNumber>
    </recommendedName>
</protein>
<keyword evidence="12" id="KW-1185">Reference proteome</keyword>
<dbReference type="Gene3D" id="3.30.450.20">
    <property type="entry name" value="PAS domain"/>
    <property type="match status" value="3"/>
</dbReference>
<dbReference type="InterPro" id="IPR035965">
    <property type="entry name" value="PAS-like_dom_sf"/>
</dbReference>
<organism evidence="11 12">
    <name type="scientific">Halopseudomonas xinjiangensis</name>
    <dbReference type="NCBI Taxonomy" id="487184"/>
    <lineage>
        <taxon>Bacteria</taxon>
        <taxon>Pseudomonadati</taxon>
        <taxon>Pseudomonadota</taxon>
        <taxon>Gammaproteobacteria</taxon>
        <taxon>Pseudomonadales</taxon>
        <taxon>Pseudomonadaceae</taxon>
        <taxon>Halopseudomonas</taxon>
    </lineage>
</organism>
<dbReference type="SMART" id="SM00267">
    <property type="entry name" value="GGDEF"/>
    <property type="match status" value="1"/>
</dbReference>
<dbReference type="CDD" id="cd00130">
    <property type="entry name" value="PAS"/>
    <property type="match status" value="3"/>
</dbReference>
<dbReference type="PROSITE" id="PS50883">
    <property type="entry name" value="EAL"/>
    <property type="match status" value="1"/>
</dbReference>
<dbReference type="CDD" id="cd01948">
    <property type="entry name" value="EAL"/>
    <property type="match status" value="1"/>
</dbReference>
<dbReference type="InterPro" id="IPR000700">
    <property type="entry name" value="PAS-assoc_C"/>
</dbReference>
<dbReference type="CDD" id="cd01949">
    <property type="entry name" value="GGDEF"/>
    <property type="match status" value="1"/>
</dbReference>
<evidence type="ECO:0000256" key="1">
    <source>
        <dbReference type="ARBA" id="ARBA00001946"/>
    </source>
</evidence>
<evidence type="ECO:0000256" key="4">
    <source>
        <dbReference type="ARBA" id="ARBA00022636"/>
    </source>
</evidence>
<dbReference type="Pfam" id="PF13426">
    <property type="entry name" value="PAS_9"/>
    <property type="match status" value="1"/>
</dbReference>
<feature type="domain" description="PAS" evidence="7">
    <location>
        <begin position="278"/>
        <end position="326"/>
    </location>
</feature>
<proteinExistence type="predicted"/>
<dbReference type="PROSITE" id="PS50113">
    <property type="entry name" value="PAC"/>
    <property type="match status" value="1"/>
</dbReference>
<evidence type="ECO:0000256" key="6">
    <source>
        <dbReference type="ARBA" id="ARBA00051114"/>
    </source>
</evidence>
<dbReference type="GO" id="GO:0005886">
    <property type="term" value="C:plasma membrane"/>
    <property type="evidence" value="ECO:0007669"/>
    <property type="project" value="UniProtKB-SubCell"/>
</dbReference>
<gene>
    <name evidence="11" type="ORF">SAMN05216421_0976</name>
</gene>
<dbReference type="SMART" id="SM00086">
    <property type="entry name" value="PAC"/>
    <property type="match status" value="1"/>
</dbReference>
<evidence type="ECO:0000259" key="10">
    <source>
        <dbReference type="PROSITE" id="PS50887"/>
    </source>
</evidence>
<dbReference type="SUPFAM" id="SSF55073">
    <property type="entry name" value="Nucleotide cyclase"/>
    <property type="match status" value="1"/>
</dbReference>